<gene>
    <name evidence="13" type="ORF">SAMN05880501_11754</name>
</gene>
<sequence>MNNSISLESLFQIHGFTPNEGQLDAIRSLEGPLFLMAGPGSGKTRVLLWRTVNAIVFHNVPPERLFLSTFTEKAAKQLKDGLQTILGTVTNITGVPYDISRMYVGTVHSLCQKIIGDRRFIKNRSRVKPPILMDELDQYYFINSSSFWRLTEELLHVKEDIWRSDMKQYFGKRSESRHDTALSIISIFNRFSEENLPVEKIYDYAKSKRDDTLLKIAKLYEWYKAKLHSDNMVDFSLLQQRALHQLLESEHVIFEFEHVVIDEFQDTNRIQEQLFFRLAKGNKNLCVVGDDDQALYRFRGATVENFVQFPQRSQLYLQTPPREIKLNINYRSKKQIVTTYTNFIDKVSWVRESGEGYYRLHDKNIQAFKQDNDISVITTTPSKSEDVAEEIAQFVRKLIDEKKVEDPNQIAFLFPALKNNQHVKRMKRALEKEGINVYAPRAGRFLEVEEAKAMLGIFTKIIGRPARQDFSGAYKDFHDWLDVIEGEAKELIQKDERMERFVAVKTEELKRCKEDYIRLLKTVSDNGWTLKDNYVPQSHKRILTKTPLISQQTIRGLGSNRLDKIIEQRNKEGKPFSLQYILNRATSVDWNVLDLFYRLCGFPYFSQMFKLAEDGLDEGPICNLSMISEYLSRYMEQSSSVITGARLIEDHLANDFFGRYVYGLFRIGETEVENDETPFPKGRVPFLTIHQSKGLEFPYVILGNPGKKNKNVPREEEIVRPLVEGDNEPLARIPEFDTMRLFYVALSRAEEMLIISNLRGQGQTVEPAFKQLLEEMKYPQIPNVVVTDMPKVEVKEDEIPKVYSYTSDYLMYLKCPRNYMVFKKYGFVPSRSQTMLFGSLVHQTIEDIHNQIISLRGDRNE</sequence>
<dbReference type="PANTHER" id="PTHR11070">
    <property type="entry name" value="UVRD / RECB / PCRA DNA HELICASE FAMILY MEMBER"/>
    <property type="match status" value="1"/>
</dbReference>
<proteinExistence type="inferred from homology"/>
<evidence type="ECO:0000256" key="2">
    <source>
        <dbReference type="ARBA" id="ARBA00022741"/>
    </source>
</evidence>
<dbReference type="Proteomes" id="UP000219636">
    <property type="component" value="Unassembled WGS sequence"/>
</dbReference>
<evidence type="ECO:0000256" key="7">
    <source>
        <dbReference type="ARBA" id="ARBA00023235"/>
    </source>
</evidence>
<dbReference type="GO" id="GO:0005829">
    <property type="term" value="C:cytosol"/>
    <property type="evidence" value="ECO:0007669"/>
    <property type="project" value="TreeGrafter"/>
</dbReference>
<dbReference type="GO" id="GO:0043138">
    <property type="term" value="F:3'-5' DNA helicase activity"/>
    <property type="evidence" value="ECO:0007669"/>
    <property type="project" value="UniProtKB-EC"/>
</dbReference>
<evidence type="ECO:0000256" key="10">
    <source>
        <dbReference type="ARBA" id="ARBA00048988"/>
    </source>
</evidence>
<keyword evidence="3 11" id="KW-0378">Hydrolase</keyword>
<dbReference type="RefSeq" id="WP_097075079.1">
    <property type="nucleotide sequence ID" value="NZ_OBMQ01000017.1"/>
</dbReference>
<dbReference type="GO" id="GO:0016887">
    <property type="term" value="F:ATP hydrolysis activity"/>
    <property type="evidence" value="ECO:0007669"/>
    <property type="project" value="RHEA"/>
</dbReference>
<keyword evidence="6" id="KW-0238">DNA-binding</keyword>
<evidence type="ECO:0000256" key="3">
    <source>
        <dbReference type="ARBA" id="ARBA00022801"/>
    </source>
</evidence>
<comment type="similarity">
    <text evidence="1">Belongs to the helicase family. UvrD subfamily.</text>
</comment>
<dbReference type="InterPro" id="IPR014017">
    <property type="entry name" value="DNA_helicase_UvrD-like_C"/>
</dbReference>
<organism evidence="13 14">
    <name type="scientific">Ureibacillus xyleni</name>
    <dbReference type="NCBI Taxonomy" id="614648"/>
    <lineage>
        <taxon>Bacteria</taxon>
        <taxon>Bacillati</taxon>
        <taxon>Bacillota</taxon>
        <taxon>Bacilli</taxon>
        <taxon>Bacillales</taxon>
        <taxon>Caryophanaceae</taxon>
        <taxon>Ureibacillus</taxon>
    </lineage>
</organism>
<feature type="binding site" evidence="11">
    <location>
        <begin position="37"/>
        <end position="44"/>
    </location>
    <ligand>
        <name>ATP</name>
        <dbReference type="ChEBI" id="CHEBI:30616"/>
    </ligand>
</feature>
<keyword evidence="5 11" id="KW-0067">ATP-binding</keyword>
<keyword evidence="2 11" id="KW-0547">Nucleotide-binding</keyword>
<dbReference type="Pfam" id="PF00580">
    <property type="entry name" value="UvrD-helicase"/>
    <property type="match status" value="1"/>
</dbReference>
<evidence type="ECO:0000313" key="13">
    <source>
        <dbReference type="EMBL" id="SOC24549.1"/>
    </source>
</evidence>
<comment type="catalytic activity">
    <reaction evidence="10">
        <text>ATP + H2O = ADP + phosphate + H(+)</text>
        <dbReference type="Rhea" id="RHEA:13065"/>
        <dbReference type="ChEBI" id="CHEBI:15377"/>
        <dbReference type="ChEBI" id="CHEBI:15378"/>
        <dbReference type="ChEBI" id="CHEBI:30616"/>
        <dbReference type="ChEBI" id="CHEBI:43474"/>
        <dbReference type="ChEBI" id="CHEBI:456216"/>
        <dbReference type="EC" id="5.6.2.4"/>
    </reaction>
</comment>
<accession>A0A285TQH5</accession>
<protein>
    <recommendedName>
        <fullName evidence="9">DNA 3'-5' helicase</fullName>
        <ecNumber evidence="9">5.6.2.4</ecNumber>
    </recommendedName>
</protein>
<evidence type="ECO:0000256" key="5">
    <source>
        <dbReference type="ARBA" id="ARBA00022840"/>
    </source>
</evidence>
<reference evidence="14" key="1">
    <citation type="submission" date="2017-08" db="EMBL/GenBank/DDBJ databases">
        <authorList>
            <person name="Varghese N."/>
            <person name="Submissions S."/>
        </authorList>
    </citation>
    <scope>NUCLEOTIDE SEQUENCE [LARGE SCALE GENOMIC DNA]</scope>
    <source>
        <strain evidence="14">JC22</strain>
    </source>
</reference>
<dbReference type="OrthoDB" id="9810135at2"/>
<evidence type="ECO:0000256" key="4">
    <source>
        <dbReference type="ARBA" id="ARBA00022806"/>
    </source>
</evidence>
<dbReference type="PROSITE" id="PS51198">
    <property type="entry name" value="UVRD_HELICASE_ATP_BIND"/>
    <property type="match status" value="1"/>
</dbReference>
<dbReference type="Gene3D" id="1.10.10.160">
    <property type="match status" value="1"/>
</dbReference>
<dbReference type="CDD" id="cd17932">
    <property type="entry name" value="DEXQc_UvrD"/>
    <property type="match status" value="1"/>
</dbReference>
<dbReference type="GO" id="GO:0000725">
    <property type="term" value="P:recombinational repair"/>
    <property type="evidence" value="ECO:0007669"/>
    <property type="project" value="TreeGrafter"/>
</dbReference>
<dbReference type="AlphaFoldDB" id="A0A285TQH5"/>
<dbReference type="InterPro" id="IPR013986">
    <property type="entry name" value="DExx_box_DNA_helicase_dom_sf"/>
</dbReference>
<dbReference type="GO" id="GO:0033202">
    <property type="term" value="C:DNA helicase complex"/>
    <property type="evidence" value="ECO:0007669"/>
    <property type="project" value="TreeGrafter"/>
</dbReference>
<evidence type="ECO:0000256" key="1">
    <source>
        <dbReference type="ARBA" id="ARBA00009922"/>
    </source>
</evidence>
<dbReference type="PANTHER" id="PTHR11070:SF2">
    <property type="entry name" value="ATP-DEPENDENT DNA HELICASE SRS2"/>
    <property type="match status" value="1"/>
</dbReference>
<dbReference type="InterPro" id="IPR000212">
    <property type="entry name" value="DNA_helicase_UvrD/REP"/>
</dbReference>
<dbReference type="GO" id="GO:0005524">
    <property type="term" value="F:ATP binding"/>
    <property type="evidence" value="ECO:0007669"/>
    <property type="project" value="UniProtKB-UniRule"/>
</dbReference>
<dbReference type="Gene3D" id="3.40.50.300">
    <property type="entry name" value="P-loop containing nucleotide triphosphate hydrolases"/>
    <property type="match status" value="3"/>
</dbReference>
<evidence type="ECO:0000313" key="14">
    <source>
        <dbReference type="Proteomes" id="UP000219636"/>
    </source>
</evidence>
<dbReference type="EC" id="5.6.2.4" evidence="9"/>
<dbReference type="GO" id="GO:0003677">
    <property type="term" value="F:DNA binding"/>
    <property type="evidence" value="ECO:0007669"/>
    <property type="project" value="UniProtKB-KW"/>
</dbReference>
<feature type="domain" description="UvrD-like helicase ATP-binding" evidence="12">
    <location>
        <begin position="16"/>
        <end position="333"/>
    </location>
</feature>
<keyword evidence="14" id="KW-1185">Reference proteome</keyword>
<evidence type="ECO:0000256" key="9">
    <source>
        <dbReference type="ARBA" id="ARBA00034808"/>
    </source>
</evidence>
<comment type="catalytic activity">
    <reaction evidence="8">
        <text>Couples ATP hydrolysis with the unwinding of duplex DNA by translocating in the 3'-5' direction.</text>
        <dbReference type="EC" id="5.6.2.4"/>
    </reaction>
</comment>
<evidence type="ECO:0000256" key="8">
    <source>
        <dbReference type="ARBA" id="ARBA00034617"/>
    </source>
</evidence>
<dbReference type="InterPro" id="IPR014016">
    <property type="entry name" value="UvrD-like_ATP-bd"/>
</dbReference>
<dbReference type="EMBL" id="OBMQ01000017">
    <property type="protein sequence ID" value="SOC24549.1"/>
    <property type="molecule type" value="Genomic_DNA"/>
</dbReference>
<name>A0A285TQH5_9BACL</name>
<dbReference type="InterPro" id="IPR027417">
    <property type="entry name" value="P-loop_NTPase"/>
</dbReference>
<dbReference type="Pfam" id="PF13361">
    <property type="entry name" value="UvrD_C"/>
    <property type="match status" value="2"/>
</dbReference>
<evidence type="ECO:0000256" key="11">
    <source>
        <dbReference type="PROSITE-ProRule" id="PRU00560"/>
    </source>
</evidence>
<keyword evidence="4 11" id="KW-0347">Helicase</keyword>
<evidence type="ECO:0000259" key="12">
    <source>
        <dbReference type="PROSITE" id="PS51198"/>
    </source>
</evidence>
<keyword evidence="7" id="KW-0413">Isomerase</keyword>
<evidence type="ECO:0000256" key="6">
    <source>
        <dbReference type="ARBA" id="ARBA00023125"/>
    </source>
</evidence>
<dbReference type="SUPFAM" id="SSF52540">
    <property type="entry name" value="P-loop containing nucleoside triphosphate hydrolases"/>
    <property type="match status" value="1"/>
</dbReference>